<evidence type="ECO:0000313" key="5">
    <source>
        <dbReference type="Proteomes" id="UP000095765"/>
    </source>
</evidence>
<dbReference type="EMBL" id="CZBE01000004">
    <property type="protein sequence ID" value="CUP43221.1"/>
    <property type="molecule type" value="Genomic_DNA"/>
</dbReference>
<reference evidence="3 5" key="1">
    <citation type="submission" date="2015-09" db="EMBL/GenBank/DDBJ databases">
        <authorList>
            <consortium name="Pathogen Informatics"/>
        </authorList>
    </citation>
    <scope>NUCLEOTIDE SEQUENCE [LARGE SCALE GENOMIC DNA]</scope>
    <source>
        <strain evidence="3 5">2789STDY5834939</strain>
    </source>
</reference>
<feature type="transmembrane region" description="Helical" evidence="1">
    <location>
        <begin position="43"/>
        <end position="66"/>
    </location>
</feature>
<evidence type="ECO:0000313" key="4">
    <source>
        <dbReference type="EMBL" id="RGE64587.1"/>
    </source>
</evidence>
<proteinExistence type="predicted"/>
<reference evidence="4 6" key="2">
    <citation type="submission" date="2018-08" db="EMBL/GenBank/DDBJ databases">
        <title>A genome reference for cultivated species of the human gut microbiota.</title>
        <authorList>
            <person name="Zou Y."/>
            <person name="Xue W."/>
            <person name="Luo G."/>
        </authorList>
    </citation>
    <scope>NUCLEOTIDE SEQUENCE [LARGE SCALE GENOMIC DNA]</scope>
    <source>
        <strain evidence="4 6">TF05-12AC</strain>
    </source>
</reference>
<feature type="signal peptide" evidence="2">
    <location>
        <begin position="1"/>
        <end position="30"/>
    </location>
</feature>
<feature type="chain" id="PRO_5044057291" evidence="2">
    <location>
        <begin position="31"/>
        <end position="134"/>
    </location>
</feature>
<feature type="transmembrane region" description="Helical" evidence="1">
    <location>
        <begin position="111"/>
        <end position="130"/>
    </location>
</feature>
<evidence type="ECO:0000256" key="1">
    <source>
        <dbReference type="SAM" id="Phobius"/>
    </source>
</evidence>
<dbReference type="AlphaFoldDB" id="A0A174N7I1"/>
<name>A0A174N7I1_9FIRM</name>
<dbReference type="RefSeq" id="WP_006876858.1">
    <property type="nucleotide sequence ID" value="NZ_CAJFJR010000025.1"/>
</dbReference>
<protein>
    <submittedName>
        <fullName evidence="3">Uncharacterized protein</fullName>
    </submittedName>
</protein>
<gene>
    <name evidence="4" type="ORF">DXC40_17845</name>
    <name evidence="3" type="ORF">ERS852551_00779</name>
</gene>
<dbReference type="Proteomes" id="UP000260828">
    <property type="component" value="Unassembled WGS sequence"/>
</dbReference>
<keyword evidence="1" id="KW-0472">Membrane</keyword>
<sequence>MKRNGRTGWPINLALLVFPLLAPLSLAAQAAFGAQMRRMDLNVPLYVCFWAAQFIALACFLWAFFLKKARRHPLAAVGGLLVLTVCALPPVLKAVSYSLYSAFYGQLQTAILLYGLIFTLYILLLIDCSVKRGA</sequence>
<evidence type="ECO:0000313" key="6">
    <source>
        <dbReference type="Proteomes" id="UP000260828"/>
    </source>
</evidence>
<evidence type="ECO:0000313" key="3">
    <source>
        <dbReference type="EMBL" id="CUP43221.1"/>
    </source>
</evidence>
<organism evidence="3 5">
    <name type="scientific">Anaerotruncus colihominis</name>
    <dbReference type="NCBI Taxonomy" id="169435"/>
    <lineage>
        <taxon>Bacteria</taxon>
        <taxon>Bacillati</taxon>
        <taxon>Bacillota</taxon>
        <taxon>Clostridia</taxon>
        <taxon>Eubacteriales</taxon>
        <taxon>Oscillospiraceae</taxon>
        <taxon>Anaerotruncus</taxon>
    </lineage>
</organism>
<accession>A0A174N7I1</accession>
<dbReference type="Proteomes" id="UP000095765">
    <property type="component" value="Unassembled WGS sequence"/>
</dbReference>
<dbReference type="EMBL" id="QVME01000016">
    <property type="protein sequence ID" value="RGE64587.1"/>
    <property type="molecule type" value="Genomic_DNA"/>
</dbReference>
<feature type="transmembrane region" description="Helical" evidence="1">
    <location>
        <begin position="73"/>
        <end position="91"/>
    </location>
</feature>
<keyword evidence="2" id="KW-0732">Signal</keyword>
<keyword evidence="1" id="KW-1133">Transmembrane helix</keyword>
<keyword evidence="1" id="KW-0812">Transmembrane</keyword>
<evidence type="ECO:0000256" key="2">
    <source>
        <dbReference type="SAM" id="SignalP"/>
    </source>
</evidence>